<dbReference type="InterPro" id="IPR008183">
    <property type="entry name" value="Aldose_1/G6P_1-epimerase"/>
</dbReference>
<name>A0AAC8XN86_9ALTE</name>
<reference evidence="1 2" key="1">
    <citation type="submission" date="2015-12" db="EMBL/GenBank/DDBJ databases">
        <title>Intraspecies pangenome expansion in the marine bacterium Alteromonas.</title>
        <authorList>
            <person name="Lopez-Perez M."/>
            <person name="Rodriguez-Valera F."/>
        </authorList>
    </citation>
    <scope>NUCLEOTIDE SEQUENCE [LARGE SCALE GENOMIC DNA]</scope>
    <source>
        <strain evidence="1 2">UM8</strain>
    </source>
</reference>
<dbReference type="EMBL" id="CP013928">
    <property type="protein sequence ID" value="AMJ80307.1"/>
    <property type="molecule type" value="Genomic_DNA"/>
</dbReference>
<protein>
    <submittedName>
        <fullName evidence="1">Aldose epimerase</fullName>
    </submittedName>
</protein>
<organism evidence="1 2">
    <name type="scientific">Alteromonas mediterranea</name>
    <dbReference type="NCBI Taxonomy" id="314275"/>
    <lineage>
        <taxon>Bacteria</taxon>
        <taxon>Pseudomonadati</taxon>
        <taxon>Pseudomonadota</taxon>
        <taxon>Gammaproteobacteria</taxon>
        <taxon>Alteromonadales</taxon>
        <taxon>Alteromonadaceae</taxon>
        <taxon>Alteromonas/Salinimonas group</taxon>
        <taxon>Alteromonas</taxon>
    </lineage>
</organism>
<dbReference type="PANTHER" id="PTHR10091:SF0">
    <property type="entry name" value="GALACTOSE MUTAROTASE"/>
    <property type="match status" value="1"/>
</dbReference>
<dbReference type="SUPFAM" id="SSF74650">
    <property type="entry name" value="Galactose mutarotase-like"/>
    <property type="match status" value="1"/>
</dbReference>
<dbReference type="InterPro" id="IPR014718">
    <property type="entry name" value="GH-type_carb-bd"/>
</dbReference>
<dbReference type="GO" id="GO:0030246">
    <property type="term" value="F:carbohydrate binding"/>
    <property type="evidence" value="ECO:0007669"/>
    <property type="project" value="InterPro"/>
</dbReference>
<dbReference type="InterPro" id="IPR011013">
    <property type="entry name" value="Gal_mutarotase_sf_dom"/>
</dbReference>
<accession>A0AAC8XN86</accession>
<dbReference type="GO" id="GO:0006006">
    <property type="term" value="P:glucose metabolic process"/>
    <property type="evidence" value="ECO:0007669"/>
    <property type="project" value="TreeGrafter"/>
</dbReference>
<evidence type="ECO:0000313" key="1">
    <source>
        <dbReference type="EMBL" id="AMJ80307.1"/>
    </source>
</evidence>
<dbReference type="Gene3D" id="2.70.98.10">
    <property type="match status" value="1"/>
</dbReference>
<dbReference type="Pfam" id="PF01263">
    <property type="entry name" value="Aldose_epim"/>
    <property type="match status" value="1"/>
</dbReference>
<dbReference type="GO" id="GO:0004034">
    <property type="term" value="F:aldose 1-epimerase activity"/>
    <property type="evidence" value="ECO:0007669"/>
    <property type="project" value="TreeGrafter"/>
</dbReference>
<dbReference type="RefSeq" id="WP_015068492.1">
    <property type="nucleotide sequence ID" value="NZ_CAXGIV010000001.1"/>
</dbReference>
<dbReference type="GO" id="GO:0033499">
    <property type="term" value="P:galactose catabolic process via UDP-galactose, Leloir pathway"/>
    <property type="evidence" value="ECO:0007669"/>
    <property type="project" value="TreeGrafter"/>
</dbReference>
<dbReference type="Proteomes" id="UP000061468">
    <property type="component" value="Chromosome"/>
</dbReference>
<evidence type="ECO:0000313" key="2">
    <source>
        <dbReference type="Proteomes" id="UP000061468"/>
    </source>
</evidence>
<dbReference type="PANTHER" id="PTHR10091">
    <property type="entry name" value="ALDOSE-1-EPIMERASE"/>
    <property type="match status" value="1"/>
</dbReference>
<gene>
    <name evidence="1" type="ORF">AV942_19470</name>
</gene>
<dbReference type="AlphaFoldDB" id="A0AAC8XN86"/>
<dbReference type="GO" id="GO:0005737">
    <property type="term" value="C:cytoplasm"/>
    <property type="evidence" value="ECO:0007669"/>
    <property type="project" value="TreeGrafter"/>
</dbReference>
<sequence length="312" mass="35162">MKIIELKSGSMCVSISNLGARILGWQTLVNGSYRPIVLQYNNEGDYLSDRFYLGAIVGPYANRIKNGRVNIKEDKVLHLNCNEGLNHLHGGKNAIDKQTWQIVYSSQSAVLLELVIQDMWNGYPGALELKAEYTLENQQLRLRLSAQSEKDTVVGMSAHSYFNLNGTNSHRNGLEQWLSTSATHVNTTDMYGLPNRPAQPIRHTQYDYSTRQLLAQQKGAEVLDNNFIFSNPHSETILESFDRDLKLSVSSDYPAIQIYTGGHLREPFYKNQSVCIEPQFGPDMPNCKTHPLGLLPANTLQQHTINYTVTTD</sequence>
<proteinExistence type="predicted"/>